<dbReference type="NCBIfam" id="TIGR01181">
    <property type="entry name" value="dTDP_gluc_dehyt"/>
    <property type="match status" value="1"/>
</dbReference>
<protein>
    <recommendedName>
        <fullName evidence="4 7">dTDP-glucose 4,6-dehydratase</fullName>
        <ecNumber evidence="4 7">4.2.1.46</ecNumber>
    </recommendedName>
</protein>
<dbReference type="Proteomes" id="UP000177097">
    <property type="component" value="Unassembled WGS sequence"/>
</dbReference>
<dbReference type="PANTHER" id="PTHR43000">
    <property type="entry name" value="DTDP-D-GLUCOSE 4,6-DEHYDRATASE-RELATED"/>
    <property type="match status" value="1"/>
</dbReference>
<accession>A0A1F7TWG1</accession>
<evidence type="ECO:0000256" key="6">
    <source>
        <dbReference type="ARBA" id="ARBA00023239"/>
    </source>
</evidence>
<evidence type="ECO:0000256" key="2">
    <source>
        <dbReference type="ARBA" id="ARBA00001911"/>
    </source>
</evidence>
<evidence type="ECO:0000259" key="8">
    <source>
        <dbReference type="Pfam" id="PF16363"/>
    </source>
</evidence>
<dbReference type="AlphaFoldDB" id="A0A1F7TWG1"/>
<sequence length="366" mass="41595">MKLLVTGGAGFIGSNFIRYWLKAHPEDSLVNYDALTYAGNLENLKDIESDRRYTFVQGDIGDFDTAREALEGVDTVVNFAAESHNDRAILDPGIFVKTNVLGTQVLLAAARDAKVSRFHHISTCEVFGDLELDEDRMFQESDPYAPKTPYNASKAAANHLVMAYAHTYKLPVTISHCENNYGPYQFPEKVIPLFATNALEDKPLPVYKSSQNRRPWIHVDDHARAIEAILYKGSIGEAYNIATQVEKSVEDIAEYVLTTLQKPALLKTYVPDRLQHDKRYALNPAKLKRDTSWEPRVDFEIGIRETILWYRDNADWWRRCKSGAYQEYYKTYYSKQIGELERLGTSEKAQHGSDAAGFVPSSRSDF</sequence>
<dbReference type="InterPro" id="IPR036291">
    <property type="entry name" value="NAD(P)-bd_dom_sf"/>
</dbReference>
<proteinExistence type="inferred from homology"/>
<dbReference type="Gene3D" id="3.40.50.720">
    <property type="entry name" value="NAD(P)-binding Rossmann-like Domain"/>
    <property type="match status" value="1"/>
</dbReference>
<evidence type="ECO:0000313" key="10">
    <source>
        <dbReference type="Proteomes" id="UP000177097"/>
    </source>
</evidence>
<dbReference type="InterPro" id="IPR005888">
    <property type="entry name" value="dTDP_Gluc_deHydtase"/>
</dbReference>
<name>A0A1F7TWG1_9BACT</name>
<dbReference type="CDD" id="cd05246">
    <property type="entry name" value="dTDP_GD_SDR_e"/>
    <property type="match status" value="1"/>
</dbReference>
<dbReference type="InterPro" id="IPR016040">
    <property type="entry name" value="NAD(P)-bd_dom"/>
</dbReference>
<evidence type="ECO:0000256" key="3">
    <source>
        <dbReference type="ARBA" id="ARBA00008178"/>
    </source>
</evidence>
<comment type="cofactor">
    <cofactor evidence="2 7">
        <name>NAD(+)</name>
        <dbReference type="ChEBI" id="CHEBI:57540"/>
    </cofactor>
</comment>
<organism evidence="9 10">
    <name type="scientific">Candidatus Uhrbacteria bacterium RIFCSPHIGHO2_02_FULL_53_13</name>
    <dbReference type="NCBI Taxonomy" id="1802389"/>
    <lineage>
        <taxon>Bacteria</taxon>
        <taxon>Candidatus Uhriibacteriota</taxon>
    </lineage>
</organism>
<comment type="similarity">
    <text evidence="3 7">Belongs to the NAD(P)-dependent epimerase/dehydratase family. dTDP-glucose dehydratase subfamily.</text>
</comment>
<dbReference type="EC" id="4.2.1.46" evidence="4 7"/>
<evidence type="ECO:0000256" key="4">
    <source>
        <dbReference type="ARBA" id="ARBA00011990"/>
    </source>
</evidence>
<dbReference type="EMBL" id="MGDX01000031">
    <property type="protein sequence ID" value="OGL70363.1"/>
    <property type="molecule type" value="Genomic_DNA"/>
</dbReference>
<evidence type="ECO:0000256" key="1">
    <source>
        <dbReference type="ARBA" id="ARBA00001539"/>
    </source>
</evidence>
<evidence type="ECO:0000256" key="5">
    <source>
        <dbReference type="ARBA" id="ARBA00023027"/>
    </source>
</evidence>
<dbReference type="GO" id="GO:0008460">
    <property type="term" value="F:dTDP-glucose 4,6-dehydratase activity"/>
    <property type="evidence" value="ECO:0007669"/>
    <property type="project" value="UniProtKB-EC"/>
</dbReference>
<evidence type="ECO:0000256" key="7">
    <source>
        <dbReference type="RuleBase" id="RU004473"/>
    </source>
</evidence>
<keyword evidence="5" id="KW-0520">NAD</keyword>
<dbReference type="Gene3D" id="3.90.25.10">
    <property type="entry name" value="UDP-galactose 4-epimerase, domain 1"/>
    <property type="match status" value="1"/>
</dbReference>
<dbReference type="STRING" id="1802389.A3C17_04185"/>
<dbReference type="GO" id="GO:0009225">
    <property type="term" value="P:nucleotide-sugar metabolic process"/>
    <property type="evidence" value="ECO:0007669"/>
    <property type="project" value="InterPro"/>
</dbReference>
<keyword evidence="6 7" id="KW-0456">Lyase</keyword>
<feature type="domain" description="NAD(P)-binding" evidence="8">
    <location>
        <begin position="4"/>
        <end position="306"/>
    </location>
</feature>
<comment type="caution">
    <text evidence="9">The sequence shown here is derived from an EMBL/GenBank/DDBJ whole genome shotgun (WGS) entry which is preliminary data.</text>
</comment>
<dbReference type="Pfam" id="PF16363">
    <property type="entry name" value="GDP_Man_Dehyd"/>
    <property type="match status" value="1"/>
</dbReference>
<comment type="catalytic activity">
    <reaction evidence="1 7">
        <text>dTDP-alpha-D-glucose = dTDP-4-dehydro-6-deoxy-alpha-D-glucose + H2O</text>
        <dbReference type="Rhea" id="RHEA:17221"/>
        <dbReference type="ChEBI" id="CHEBI:15377"/>
        <dbReference type="ChEBI" id="CHEBI:57477"/>
        <dbReference type="ChEBI" id="CHEBI:57649"/>
        <dbReference type="EC" id="4.2.1.46"/>
    </reaction>
</comment>
<dbReference type="SUPFAM" id="SSF51735">
    <property type="entry name" value="NAD(P)-binding Rossmann-fold domains"/>
    <property type="match status" value="1"/>
</dbReference>
<gene>
    <name evidence="9" type="ORF">A3C17_04185</name>
</gene>
<reference evidence="9 10" key="1">
    <citation type="journal article" date="2016" name="Nat. Commun.">
        <title>Thousands of microbial genomes shed light on interconnected biogeochemical processes in an aquifer system.</title>
        <authorList>
            <person name="Anantharaman K."/>
            <person name="Brown C.T."/>
            <person name="Hug L.A."/>
            <person name="Sharon I."/>
            <person name="Castelle C.J."/>
            <person name="Probst A.J."/>
            <person name="Thomas B.C."/>
            <person name="Singh A."/>
            <person name="Wilkins M.J."/>
            <person name="Karaoz U."/>
            <person name="Brodie E.L."/>
            <person name="Williams K.H."/>
            <person name="Hubbard S.S."/>
            <person name="Banfield J.F."/>
        </authorList>
    </citation>
    <scope>NUCLEOTIDE SEQUENCE [LARGE SCALE GENOMIC DNA]</scope>
</reference>
<evidence type="ECO:0000313" key="9">
    <source>
        <dbReference type="EMBL" id="OGL70363.1"/>
    </source>
</evidence>